<name>A0A6D2JYP2_9BRAS</name>
<reference evidence="2" key="1">
    <citation type="submission" date="2020-01" db="EMBL/GenBank/DDBJ databases">
        <authorList>
            <person name="Mishra B."/>
        </authorList>
    </citation>
    <scope>NUCLEOTIDE SEQUENCE [LARGE SCALE GENOMIC DNA]</scope>
</reference>
<evidence type="ECO:0000313" key="2">
    <source>
        <dbReference type="EMBL" id="CAA7044911.1"/>
    </source>
</evidence>
<feature type="compositionally biased region" description="Low complexity" evidence="1">
    <location>
        <begin position="42"/>
        <end position="53"/>
    </location>
</feature>
<protein>
    <submittedName>
        <fullName evidence="2">Uncharacterized protein</fullName>
    </submittedName>
</protein>
<feature type="region of interest" description="Disordered" evidence="1">
    <location>
        <begin position="1"/>
        <end position="97"/>
    </location>
</feature>
<proteinExistence type="predicted"/>
<evidence type="ECO:0000313" key="3">
    <source>
        <dbReference type="Proteomes" id="UP000467841"/>
    </source>
</evidence>
<evidence type="ECO:0000256" key="1">
    <source>
        <dbReference type="SAM" id="MobiDB-lite"/>
    </source>
</evidence>
<sequence length="97" mass="10968">MAELTYRPGKHRSVVDPSKTRHHKPRTTAPREPGGMDSRPCSTSSVPHTSVPSDQEGIVPRPAKNIRPKPFVWPNPTTERQIPRPRSTRSCQWPIII</sequence>
<dbReference type="Proteomes" id="UP000467841">
    <property type="component" value="Unassembled WGS sequence"/>
</dbReference>
<dbReference type="EMBL" id="CACVBM020001309">
    <property type="protein sequence ID" value="CAA7044911.1"/>
    <property type="molecule type" value="Genomic_DNA"/>
</dbReference>
<gene>
    <name evidence="2" type="ORF">MERR_LOCUS32146</name>
</gene>
<keyword evidence="3" id="KW-1185">Reference proteome</keyword>
<comment type="caution">
    <text evidence="2">The sequence shown here is derived from an EMBL/GenBank/DDBJ whole genome shotgun (WGS) entry which is preliminary data.</text>
</comment>
<dbReference type="AlphaFoldDB" id="A0A6D2JYP2"/>
<organism evidence="2 3">
    <name type="scientific">Microthlaspi erraticum</name>
    <dbReference type="NCBI Taxonomy" id="1685480"/>
    <lineage>
        <taxon>Eukaryota</taxon>
        <taxon>Viridiplantae</taxon>
        <taxon>Streptophyta</taxon>
        <taxon>Embryophyta</taxon>
        <taxon>Tracheophyta</taxon>
        <taxon>Spermatophyta</taxon>
        <taxon>Magnoliopsida</taxon>
        <taxon>eudicotyledons</taxon>
        <taxon>Gunneridae</taxon>
        <taxon>Pentapetalae</taxon>
        <taxon>rosids</taxon>
        <taxon>malvids</taxon>
        <taxon>Brassicales</taxon>
        <taxon>Brassicaceae</taxon>
        <taxon>Coluteocarpeae</taxon>
        <taxon>Microthlaspi</taxon>
    </lineage>
</organism>
<accession>A0A6D2JYP2</accession>